<sequence>MLKRPSPKSTTLISDLLGCLQVESPSSISSSGFSPRTILAYDLLPGSGSSSIQSSILGVRMEVPVNPSSPFLTFLMLRCRRSRSCSVGWWSAGLFSGLPLTVIWKKGKTERNCTERK</sequence>
<name>A0A445AYE2_ARAHY</name>
<dbReference type="AlphaFoldDB" id="A0A445AYE2"/>
<evidence type="ECO:0000313" key="1">
    <source>
        <dbReference type="EMBL" id="RYR31441.1"/>
    </source>
</evidence>
<gene>
    <name evidence="1" type="ORF">Ahy_B01g056246</name>
</gene>
<keyword evidence="2" id="KW-1185">Reference proteome</keyword>
<dbReference type="EMBL" id="SDMP01000011">
    <property type="protein sequence ID" value="RYR31441.1"/>
    <property type="molecule type" value="Genomic_DNA"/>
</dbReference>
<reference evidence="1 2" key="1">
    <citation type="submission" date="2019-01" db="EMBL/GenBank/DDBJ databases">
        <title>Sequencing of cultivated peanut Arachis hypogaea provides insights into genome evolution and oil improvement.</title>
        <authorList>
            <person name="Chen X."/>
        </authorList>
    </citation>
    <scope>NUCLEOTIDE SEQUENCE [LARGE SCALE GENOMIC DNA]</scope>
    <source>
        <strain evidence="2">cv. Fuhuasheng</strain>
        <tissue evidence="1">Leaves</tissue>
    </source>
</reference>
<evidence type="ECO:0000313" key="2">
    <source>
        <dbReference type="Proteomes" id="UP000289738"/>
    </source>
</evidence>
<accession>A0A445AYE2</accession>
<organism evidence="1 2">
    <name type="scientific">Arachis hypogaea</name>
    <name type="common">Peanut</name>
    <dbReference type="NCBI Taxonomy" id="3818"/>
    <lineage>
        <taxon>Eukaryota</taxon>
        <taxon>Viridiplantae</taxon>
        <taxon>Streptophyta</taxon>
        <taxon>Embryophyta</taxon>
        <taxon>Tracheophyta</taxon>
        <taxon>Spermatophyta</taxon>
        <taxon>Magnoliopsida</taxon>
        <taxon>eudicotyledons</taxon>
        <taxon>Gunneridae</taxon>
        <taxon>Pentapetalae</taxon>
        <taxon>rosids</taxon>
        <taxon>fabids</taxon>
        <taxon>Fabales</taxon>
        <taxon>Fabaceae</taxon>
        <taxon>Papilionoideae</taxon>
        <taxon>50 kb inversion clade</taxon>
        <taxon>dalbergioids sensu lato</taxon>
        <taxon>Dalbergieae</taxon>
        <taxon>Pterocarpus clade</taxon>
        <taxon>Arachis</taxon>
    </lineage>
</organism>
<protein>
    <submittedName>
        <fullName evidence="1">Uncharacterized protein</fullName>
    </submittedName>
</protein>
<dbReference type="Proteomes" id="UP000289738">
    <property type="component" value="Chromosome B01"/>
</dbReference>
<comment type="caution">
    <text evidence="1">The sequence shown here is derived from an EMBL/GenBank/DDBJ whole genome shotgun (WGS) entry which is preliminary data.</text>
</comment>
<proteinExistence type="predicted"/>